<dbReference type="RefSeq" id="WP_057916304.1">
    <property type="nucleotide sequence ID" value="NZ_CP011129.1"/>
</dbReference>
<dbReference type="KEGG" id="lab:LA76x_0348"/>
<dbReference type="OrthoDB" id="6026289at2"/>
<feature type="chain" id="PRO_5009798060" description="Lipoprotein" evidence="2">
    <location>
        <begin position="24"/>
        <end position="78"/>
    </location>
</feature>
<evidence type="ECO:0000256" key="2">
    <source>
        <dbReference type="SAM" id="SignalP"/>
    </source>
</evidence>
<sequence length="78" mass="8258">MTPHRIVPIASSLATAALLYALAACSKPQPPDKERPVEPQATQLRDAIQQPIERAKSTENAVDEAAQQQRAAIEAAGG</sequence>
<dbReference type="eggNOG" id="ENOG5032DM6">
    <property type="taxonomic scope" value="Bacteria"/>
</dbReference>
<dbReference type="PROSITE" id="PS51257">
    <property type="entry name" value="PROKAR_LIPOPROTEIN"/>
    <property type="match status" value="1"/>
</dbReference>
<evidence type="ECO:0000313" key="4">
    <source>
        <dbReference type="Proteomes" id="UP000060787"/>
    </source>
</evidence>
<evidence type="ECO:0000256" key="1">
    <source>
        <dbReference type="SAM" id="MobiDB-lite"/>
    </source>
</evidence>
<feature type="compositionally biased region" description="Low complexity" evidence="1">
    <location>
        <begin position="64"/>
        <end position="78"/>
    </location>
</feature>
<evidence type="ECO:0008006" key="5">
    <source>
        <dbReference type="Google" id="ProtNLM"/>
    </source>
</evidence>
<dbReference type="EMBL" id="CP011129">
    <property type="protein sequence ID" value="ALN78510.1"/>
    <property type="molecule type" value="Genomic_DNA"/>
</dbReference>
<dbReference type="Proteomes" id="UP000060787">
    <property type="component" value="Chromosome"/>
</dbReference>
<gene>
    <name evidence="3" type="ORF">LA76x_0348</name>
</gene>
<keyword evidence="2" id="KW-0732">Signal</keyword>
<keyword evidence="4" id="KW-1185">Reference proteome</keyword>
<feature type="region of interest" description="Disordered" evidence="1">
    <location>
        <begin position="55"/>
        <end position="78"/>
    </location>
</feature>
<name>A0A0S2E2F4_LYSAN</name>
<dbReference type="PATRIC" id="fig|84531.7.peg.4017"/>
<feature type="signal peptide" evidence="2">
    <location>
        <begin position="1"/>
        <end position="23"/>
    </location>
</feature>
<evidence type="ECO:0000313" key="3">
    <source>
        <dbReference type="EMBL" id="ALN78510.1"/>
    </source>
</evidence>
<dbReference type="AlphaFoldDB" id="A0A0S2E2F4"/>
<proteinExistence type="predicted"/>
<organism evidence="3 4">
    <name type="scientific">Lysobacter antibioticus</name>
    <dbReference type="NCBI Taxonomy" id="84531"/>
    <lineage>
        <taxon>Bacteria</taxon>
        <taxon>Pseudomonadati</taxon>
        <taxon>Pseudomonadota</taxon>
        <taxon>Gammaproteobacteria</taxon>
        <taxon>Lysobacterales</taxon>
        <taxon>Lysobacteraceae</taxon>
        <taxon>Lysobacter</taxon>
    </lineage>
</organism>
<accession>A0A0S2E2F4</accession>
<dbReference type="KEGG" id="laq:GLA29479_4105"/>
<protein>
    <recommendedName>
        <fullName evidence="5">Lipoprotein</fullName>
    </recommendedName>
</protein>
<reference evidence="3 4" key="1">
    <citation type="journal article" date="2015" name="BMC Genomics">
        <title>Comparative genomics and metabolic profiling of the genus Lysobacter.</title>
        <authorList>
            <person name="de Bruijn I."/>
            <person name="Cheng X."/>
            <person name="de Jager V."/>
            <person name="Exposito R.G."/>
            <person name="Watrous J."/>
            <person name="Patel N."/>
            <person name="Postma J."/>
            <person name="Dorrestein P.C."/>
            <person name="Kobayashi D."/>
            <person name="Raaijmakers J.M."/>
        </authorList>
    </citation>
    <scope>NUCLEOTIDE SEQUENCE [LARGE SCALE GENOMIC DNA]</scope>
    <source>
        <strain evidence="3 4">76</strain>
    </source>
</reference>